<keyword evidence="3" id="KW-1185">Reference proteome</keyword>
<comment type="caution">
    <text evidence="2">The sequence shown here is derived from an EMBL/GenBank/DDBJ whole genome shotgun (WGS) entry which is preliminary data.</text>
</comment>
<gene>
    <name evidence="2" type="ORF">NDU88_008550</name>
</gene>
<proteinExistence type="predicted"/>
<feature type="compositionally biased region" description="Polar residues" evidence="1">
    <location>
        <begin position="23"/>
        <end position="33"/>
    </location>
</feature>
<feature type="region of interest" description="Disordered" evidence="1">
    <location>
        <begin position="1"/>
        <end position="37"/>
    </location>
</feature>
<sequence>MHAERGPVDEDAILGKACAGSPQLGSSSPQVSDVSAGPAGQWLLTAGALFLHYKRKSPLRSPESQVTACPPPDPGLPCRVFPRACSARALEASERRLCPRRAPVPTFRAFVPPRTRSRRGQKTAQSPELRLHADKGALCLRPPGPVPDALSTKSRFVAQHQLLN</sequence>
<organism evidence="2 3">
    <name type="scientific">Pleurodeles waltl</name>
    <name type="common">Iberian ribbed newt</name>
    <dbReference type="NCBI Taxonomy" id="8319"/>
    <lineage>
        <taxon>Eukaryota</taxon>
        <taxon>Metazoa</taxon>
        <taxon>Chordata</taxon>
        <taxon>Craniata</taxon>
        <taxon>Vertebrata</taxon>
        <taxon>Euteleostomi</taxon>
        <taxon>Amphibia</taxon>
        <taxon>Batrachia</taxon>
        <taxon>Caudata</taxon>
        <taxon>Salamandroidea</taxon>
        <taxon>Salamandridae</taxon>
        <taxon>Pleurodelinae</taxon>
        <taxon>Pleurodeles</taxon>
    </lineage>
</organism>
<dbReference type="Proteomes" id="UP001066276">
    <property type="component" value="Chromosome 5"/>
</dbReference>
<reference evidence="2" key="1">
    <citation type="journal article" date="2022" name="bioRxiv">
        <title>Sequencing and chromosome-scale assembly of the giantPleurodeles waltlgenome.</title>
        <authorList>
            <person name="Brown T."/>
            <person name="Elewa A."/>
            <person name="Iarovenko S."/>
            <person name="Subramanian E."/>
            <person name="Araus A.J."/>
            <person name="Petzold A."/>
            <person name="Susuki M."/>
            <person name="Suzuki K.-i.T."/>
            <person name="Hayashi T."/>
            <person name="Toyoda A."/>
            <person name="Oliveira C."/>
            <person name="Osipova E."/>
            <person name="Leigh N.D."/>
            <person name="Simon A."/>
            <person name="Yun M.H."/>
        </authorList>
    </citation>
    <scope>NUCLEOTIDE SEQUENCE</scope>
    <source>
        <strain evidence="2">20211129_DDA</strain>
        <tissue evidence="2">Liver</tissue>
    </source>
</reference>
<dbReference type="EMBL" id="JANPWB010000009">
    <property type="protein sequence ID" value="KAJ1155825.1"/>
    <property type="molecule type" value="Genomic_DNA"/>
</dbReference>
<evidence type="ECO:0000313" key="3">
    <source>
        <dbReference type="Proteomes" id="UP001066276"/>
    </source>
</evidence>
<protein>
    <submittedName>
        <fullName evidence="2">Uncharacterized protein</fullName>
    </submittedName>
</protein>
<evidence type="ECO:0000256" key="1">
    <source>
        <dbReference type="SAM" id="MobiDB-lite"/>
    </source>
</evidence>
<evidence type="ECO:0000313" key="2">
    <source>
        <dbReference type="EMBL" id="KAJ1155825.1"/>
    </source>
</evidence>
<dbReference type="AlphaFoldDB" id="A0AAV7RY02"/>
<name>A0AAV7RY02_PLEWA</name>
<accession>A0AAV7RY02</accession>